<dbReference type="InterPro" id="IPR027981">
    <property type="entry name" value="DUF4446"/>
</dbReference>
<sequence>MNLFGYDFMAEYIIFGLAGIVLLLFIFDIIQFVKISGLKKRIYDLTEGSEGSLEDKIAEKFAQIAEIREAQDKNSRDIDMIFRKLKKTYQKSAVYRYDSLADMGGRLSSVIVMLDEKNNGFLINSVHSTTAGTYTYVKKITDGKTDVELAEEENVALAEAMGTKSKAR</sequence>
<feature type="transmembrane region" description="Helical" evidence="1">
    <location>
        <begin position="12"/>
        <end position="33"/>
    </location>
</feature>
<accession>V2XMG4</accession>
<evidence type="ECO:0008006" key="4">
    <source>
        <dbReference type="Google" id="ProtNLM"/>
    </source>
</evidence>
<keyword evidence="1" id="KW-1133">Transmembrane helix</keyword>
<dbReference type="Proteomes" id="UP000018227">
    <property type="component" value="Unassembled WGS sequence"/>
</dbReference>
<gene>
    <name evidence="2" type="ORF">GCWU0000282_001364</name>
</gene>
<proteinExistence type="predicted"/>
<evidence type="ECO:0000313" key="3">
    <source>
        <dbReference type="Proteomes" id="UP000018227"/>
    </source>
</evidence>
<dbReference type="EMBL" id="ACIL03000011">
    <property type="protein sequence ID" value="ESL03374.1"/>
    <property type="molecule type" value="Genomic_DNA"/>
</dbReference>
<keyword evidence="1" id="KW-0472">Membrane</keyword>
<evidence type="ECO:0000313" key="2">
    <source>
        <dbReference type="EMBL" id="ESL03374.1"/>
    </source>
</evidence>
<dbReference type="RefSeq" id="WP_023354244.1">
    <property type="nucleotide sequence ID" value="NZ_KI535367.1"/>
</dbReference>
<dbReference type="STRING" id="592026.GCWU0000282_001364"/>
<keyword evidence="1" id="KW-0812">Transmembrane</keyword>
<dbReference type="eggNOG" id="COG1196">
    <property type="taxonomic scope" value="Bacteria"/>
</dbReference>
<dbReference type="OrthoDB" id="5244042at2"/>
<name>V2XMG4_9FIRM</name>
<keyword evidence="3" id="KW-1185">Reference proteome</keyword>
<organism evidence="2 3">
    <name type="scientific">Catonella morbi ATCC 51271</name>
    <dbReference type="NCBI Taxonomy" id="592026"/>
    <lineage>
        <taxon>Bacteria</taxon>
        <taxon>Bacillati</taxon>
        <taxon>Bacillota</taxon>
        <taxon>Clostridia</taxon>
        <taxon>Lachnospirales</taxon>
        <taxon>Lachnospiraceae</taxon>
        <taxon>Catonella</taxon>
    </lineage>
</organism>
<dbReference type="Pfam" id="PF14584">
    <property type="entry name" value="DUF4446"/>
    <property type="match status" value="1"/>
</dbReference>
<dbReference type="HOGENOM" id="CLU_101313_0_0_9"/>
<reference evidence="2 3" key="1">
    <citation type="submission" date="2013-06" db="EMBL/GenBank/DDBJ databases">
        <authorList>
            <person name="Weinstock G."/>
            <person name="Sodergren E."/>
            <person name="Clifton S."/>
            <person name="Fulton L."/>
            <person name="Fulton B."/>
            <person name="Courtney L."/>
            <person name="Fronick C."/>
            <person name="Harrison M."/>
            <person name="Strong C."/>
            <person name="Farmer C."/>
            <person name="Delahaunty K."/>
            <person name="Markovic C."/>
            <person name="Hall O."/>
            <person name="Minx P."/>
            <person name="Tomlinson C."/>
            <person name="Mitreva M."/>
            <person name="Nelson J."/>
            <person name="Hou S."/>
            <person name="Wollam A."/>
            <person name="Pepin K.H."/>
            <person name="Johnson M."/>
            <person name="Bhonagiri V."/>
            <person name="Nash W.E."/>
            <person name="Warren W."/>
            <person name="Chinwalla A."/>
            <person name="Mardis E.R."/>
            <person name="Wilson R.K."/>
        </authorList>
    </citation>
    <scope>NUCLEOTIDE SEQUENCE [LARGE SCALE GENOMIC DNA]</scope>
    <source>
        <strain evidence="2 3">ATCC 51271</strain>
    </source>
</reference>
<comment type="caution">
    <text evidence="2">The sequence shown here is derived from an EMBL/GenBank/DDBJ whole genome shotgun (WGS) entry which is preliminary data.</text>
</comment>
<evidence type="ECO:0000256" key="1">
    <source>
        <dbReference type="SAM" id="Phobius"/>
    </source>
</evidence>
<dbReference type="AlphaFoldDB" id="V2XMG4"/>
<protein>
    <recommendedName>
        <fullName evidence="4">DUF4446 domain-containing protein</fullName>
    </recommendedName>
</protein>